<dbReference type="Proteomes" id="UP001143981">
    <property type="component" value="Unassembled WGS sequence"/>
</dbReference>
<feature type="region of interest" description="Disordered" evidence="1">
    <location>
        <begin position="118"/>
        <end position="154"/>
    </location>
</feature>
<feature type="compositionally biased region" description="Acidic residues" evidence="1">
    <location>
        <begin position="410"/>
        <end position="432"/>
    </location>
</feature>
<comment type="caution">
    <text evidence="2">The sequence shown here is derived from an EMBL/GenBank/DDBJ whole genome shotgun (WGS) entry which is preliminary data.</text>
</comment>
<feature type="compositionally biased region" description="Polar residues" evidence="1">
    <location>
        <begin position="464"/>
        <end position="477"/>
    </location>
</feature>
<reference evidence="2" key="1">
    <citation type="submission" date="2022-07" db="EMBL/GenBank/DDBJ databases">
        <title>Phylogenomic reconstructions and comparative analyses of Kickxellomycotina fungi.</title>
        <authorList>
            <person name="Reynolds N.K."/>
            <person name="Stajich J.E."/>
            <person name="Barry K."/>
            <person name="Grigoriev I.V."/>
            <person name="Crous P."/>
            <person name="Smith M.E."/>
        </authorList>
    </citation>
    <scope>NUCLEOTIDE SEQUENCE</scope>
    <source>
        <strain evidence="2">BCRC 34381</strain>
    </source>
</reference>
<feature type="region of interest" description="Disordered" evidence="1">
    <location>
        <begin position="178"/>
        <end position="204"/>
    </location>
</feature>
<evidence type="ECO:0000256" key="1">
    <source>
        <dbReference type="SAM" id="MobiDB-lite"/>
    </source>
</evidence>
<evidence type="ECO:0000313" key="2">
    <source>
        <dbReference type="EMBL" id="KAJ1732297.1"/>
    </source>
</evidence>
<sequence>MDGATHSSTGHLGSPVLPHEAPPAAGLLGDFGLIDYESPAPEPAMPEEPLGAAGADEASHELVDPADNGMALDPLVDETAAAETAAAGAEQHDADDALIDYDEAELHAALVNAEIQSDGEAPDTAPAHVAGPEATDQDATLEAGGQPTERGPVLDGDEDIADVLMADEEDALVVSDTEGPAAAGRADDTATDSAPAQQLAPDAGMPETWVFSDGEWMLYLGSEQHSYTADYQATLFQMPLSDLISVLQSDFALDEGTDLALEFPSLALVIDKLYSCHVAAVKLGRLPIDYASSSYFSTPSSPLTTFCPSPASFSFVLRTRPNVQAALQRIMEVANEHAQNDGQATGVAIAAMGQEDVSANGNEHVEEEEEEEYVDEDGADEYEEEDAGNNDEEGEDENESASSTAALLEGADDDDEEEDEDFVAEDNPEEEGDHILSDDAVEEEEDEAVDVDDDEDVGSAEDGNQTSVDSEHASPTNKRTKRQQLGGLVTNGDDLDTIDVDANDDDDDGEDTPAAKRARSDDDGETEQPVAA</sequence>
<feature type="compositionally biased region" description="Polar residues" evidence="1">
    <location>
        <begin position="1"/>
        <end position="11"/>
    </location>
</feature>
<dbReference type="AlphaFoldDB" id="A0A9W7YD32"/>
<proteinExistence type="predicted"/>
<feature type="compositionally biased region" description="Acidic residues" evidence="1">
    <location>
        <begin position="365"/>
        <end position="399"/>
    </location>
</feature>
<keyword evidence="3" id="KW-1185">Reference proteome</keyword>
<evidence type="ECO:0000313" key="3">
    <source>
        <dbReference type="Proteomes" id="UP001143981"/>
    </source>
</evidence>
<organism evidence="2 3">
    <name type="scientific">Coemansia biformis</name>
    <dbReference type="NCBI Taxonomy" id="1286918"/>
    <lineage>
        <taxon>Eukaryota</taxon>
        <taxon>Fungi</taxon>
        <taxon>Fungi incertae sedis</taxon>
        <taxon>Zoopagomycota</taxon>
        <taxon>Kickxellomycotina</taxon>
        <taxon>Kickxellomycetes</taxon>
        <taxon>Kickxellales</taxon>
        <taxon>Kickxellaceae</taxon>
        <taxon>Coemansia</taxon>
    </lineage>
</organism>
<gene>
    <name evidence="2" type="ORF">LPJ61_002109</name>
</gene>
<feature type="compositionally biased region" description="Acidic residues" evidence="1">
    <location>
        <begin position="493"/>
        <end position="511"/>
    </location>
</feature>
<name>A0A9W7YD32_9FUNG</name>
<dbReference type="OrthoDB" id="5600357at2759"/>
<feature type="region of interest" description="Disordered" evidence="1">
    <location>
        <begin position="1"/>
        <end position="58"/>
    </location>
</feature>
<accession>A0A9W7YD32</accession>
<protein>
    <submittedName>
        <fullName evidence="2">Uncharacterized protein</fullName>
    </submittedName>
</protein>
<feature type="compositionally biased region" description="Acidic residues" evidence="1">
    <location>
        <begin position="439"/>
        <end position="459"/>
    </location>
</feature>
<feature type="region of interest" description="Disordered" evidence="1">
    <location>
        <begin position="358"/>
        <end position="532"/>
    </location>
</feature>
<dbReference type="EMBL" id="JANBOI010000239">
    <property type="protein sequence ID" value="KAJ1732297.1"/>
    <property type="molecule type" value="Genomic_DNA"/>
</dbReference>